<evidence type="ECO:0000259" key="4">
    <source>
        <dbReference type="Pfam" id="PF01915"/>
    </source>
</evidence>
<reference evidence="5 6" key="1">
    <citation type="submission" date="2023-03" db="EMBL/GenBank/DDBJ databases">
        <title>WGS of Gossypium arboreum.</title>
        <authorList>
            <person name="Yu D."/>
        </authorList>
    </citation>
    <scope>NUCLEOTIDE SEQUENCE [LARGE SCALE GENOMIC DNA]</scope>
    <source>
        <tissue evidence="5">Leaf</tissue>
    </source>
</reference>
<evidence type="ECO:0000313" key="5">
    <source>
        <dbReference type="EMBL" id="KAK5837169.1"/>
    </source>
</evidence>
<evidence type="ECO:0000313" key="6">
    <source>
        <dbReference type="Proteomes" id="UP001358586"/>
    </source>
</evidence>
<dbReference type="InterPro" id="IPR044993">
    <property type="entry name" value="BXL"/>
</dbReference>
<comment type="similarity">
    <text evidence="1">Belongs to the glycosyl hydrolase 3 family.</text>
</comment>
<sequence length="316" mass="34764">MGGYLPLVRPYQVVSSPEDYLYAFRYIVSDCDSIEVHYNAIHYTAKPEDAVALALKAVLMRLGFFDGNPKQLRFGNLSPSDVCTDDHQELALDAAKQGIVLLDNDRILPLSRTIIKSLAVIGLNTNATKVMISNYAGVPCQYTSPLQELQKYVSMVIHEAGCRDVKCNNDTFIDLMVQTAVNADAVVLVVGLDQSIEAEGLNRVNLTLLGYQEKLMIDVANAAWKSTPSTILINSAPNNILLEPYPNNGEAIDASKVANCDDLQFNLMIEVKNNGPMDGAHIVLLFWKPSSMKVVTAPNMQLIEFERVGVKKGKTK</sequence>
<dbReference type="PANTHER" id="PTHR42721:SF3">
    <property type="entry name" value="BETA-D-XYLOSIDASE 5-RELATED"/>
    <property type="match status" value="1"/>
</dbReference>
<dbReference type="InterPro" id="IPR002772">
    <property type="entry name" value="Glyco_hydro_3_C"/>
</dbReference>
<organism evidence="5 6">
    <name type="scientific">Gossypium arboreum</name>
    <name type="common">Tree cotton</name>
    <name type="synonym">Gossypium nanking</name>
    <dbReference type="NCBI Taxonomy" id="29729"/>
    <lineage>
        <taxon>Eukaryota</taxon>
        <taxon>Viridiplantae</taxon>
        <taxon>Streptophyta</taxon>
        <taxon>Embryophyta</taxon>
        <taxon>Tracheophyta</taxon>
        <taxon>Spermatophyta</taxon>
        <taxon>Magnoliopsida</taxon>
        <taxon>eudicotyledons</taxon>
        <taxon>Gunneridae</taxon>
        <taxon>Pentapetalae</taxon>
        <taxon>rosids</taxon>
        <taxon>malvids</taxon>
        <taxon>Malvales</taxon>
        <taxon>Malvaceae</taxon>
        <taxon>Malvoideae</taxon>
        <taxon>Gossypium</taxon>
    </lineage>
</organism>
<evidence type="ECO:0000256" key="1">
    <source>
        <dbReference type="ARBA" id="ARBA00005336"/>
    </source>
</evidence>
<keyword evidence="3" id="KW-0326">Glycosidase</keyword>
<gene>
    <name evidence="5" type="ORF">PVK06_012979</name>
</gene>
<dbReference type="EMBL" id="JARKNE010000004">
    <property type="protein sequence ID" value="KAK5837169.1"/>
    <property type="molecule type" value="Genomic_DNA"/>
</dbReference>
<comment type="caution">
    <text evidence="5">The sequence shown here is derived from an EMBL/GenBank/DDBJ whole genome shotgun (WGS) entry which is preliminary data.</text>
</comment>
<feature type="domain" description="Glycoside hydrolase family 3 C-terminal" evidence="4">
    <location>
        <begin position="99"/>
        <end position="251"/>
    </location>
</feature>
<dbReference type="Gene3D" id="3.40.50.1700">
    <property type="entry name" value="Glycoside hydrolase family 3 C-terminal domain"/>
    <property type="match status" value="1"/>
</dbReference>
<dbReference type="Proteomes" id="UP001358586">
    <property type="component" value="Chromosome 4"/>
</dbReference>
<proteinExistence type="inferred from homology"/>
<protein>
    <recommendedName>
        <fullName evidence="4">Glycoside hydrolase family 3 C-terminal domain-containing protein</fullName>
    </recommendedName>
</protein>
<dbReference type="Pfam" id="PF01915">
    <property type="entry name" value="Glyco_hydro_3_C"/>
    <property type="match status" value="1"/>
</dbReference>
<keyword evidence="6" id="KW-1185">Reference proteome</keyword>
<dbReference type="Gene3D" id="2.60.40.10">
    <property type="entry name" value="Immunoglobulins"/>
    <property type="match status" value="1"/>
</dbReference>
<accession>A0ABR0QDR9</accession>
<evidence type="ECO:0000256" key="3">
    <source>
        <dbReference type="ARBA" id="ARBA00023295"/>
    </source>
</evidence>
<evidence type="ECO:0000256" key="2">
    <source>
        <dbReference type="ARBA" id="ARBA00022801"/>
    </source>
</evidence>
<name>A0ABR0QDR9_GOSAR</name>
<dbReference type="PANTHER" id="PTHR42721">
    <property type="entry name" value="SUGAR HYDROLASE-RELATED"/>
    <property type="match status" value="1"/>
</dbReference>
<keyword evidence="2" id="KW-0378">Hydrolase</keyword>
<dbReference type="SUPFAM" id="SSF52279">
    <property type="entry name" value="Beta-D-glucan exohydrolase, C-terminal domain"/>
    <property type="match status" value="1"/>
</dbReference>
<dbReference type="InterPro" id="IPR036881">
    <property type="entry name" value="Glyco_hydro_3_C_sf"/>
</dbReference>
<dbReference type="InterPro" id="IPR013783">
    <property type="entry name" value="Ig-like_fold"/>
</dbReference>